<accession>A0A2R6ANL0</accession>
<dbReference type="AlphaFoldDB" id="A0A2R6ANL0"/>
<dbReference type="Proteomes" id="UP000240322">
    <property type="component" value="Unassembled WGS sequence"/>
</dbReference>
<reference evidence="2 3" key="1">
    <citation type="submission" date="2017-04" db="EMBL/GenBank/DDBJ databases">
        <title>Novel microbial lineages endemic to geothermal iron-oxide mats fill important gaps in the evolutionary history of Archaea.</title>
        <authorList>
            <person name="Jay Z.J."/>
            <person name="Beam J.P."/>
            <person name="Dlakic M."/>
            <person name="Rusch D.B."/>
            <person name="Kozubal M.A."/>
            <person name="Inskeep W.P."/>
        </authorList>
    </citation>
    <scope>NUCLEOTIDE SEQUENCE [LARGE SCALE GENOMIC DNA]</scope>
    <source>
        <strain evidence="2">OSP_D</strain>
    </source>
</reference>
<protein>
    <recommendedName>
        <fullName evidence="1">DUF4145 domain-containing protein</fullName>
    </recommendedName>
</protein>
<feature type="domain" description="DUF4145" evidence="1">
    <location>
        <begin position="194"/>
        <end position="283"/>
    </location>
</feature>
<evidence type="ECO:0000313" key="2">
    <source>
        <dbReference type="EMBL" id="PSN87968.1"/>
    </source>
</evidence>
<name>A0A2R6ANL0_9ARCH</name>
<dbReference type="Pfam" id="PF13643">
    <property type="entry name" value="DUF4145"/>
    <property type="match status" value="1"/>
</dbReference>
<sequence length="297" mass="32660">MASDLLSTQPVTYRDHISVYASVPKTEQSPDGLLVYLTLQNSGSPATNTYRSIEIVSGIQGFTFYRIGEGKQNQLLGDFIDMTGLDGQRWRDPRVKPGERLDVAFLCRLPMDRAEEMLEVAERMGAVELVLCFQFFAAYPAGALVQKTDRYDPLLAVQVPKTVVEGWVALWSSAREAAQDIPGVPASVYQDYVEAVRAANVGAPRASLSMSRRALQSALKHRGAKSEKLYDQIEELAEAGALTQATKNLAHGIRQFGNFGAHPGDDQLEDVGLEDAKLALQVLRRVLRELYAQSGSK</sequence>
<comment type="caution">
    <text evidence="2">The sequence shown here is derived from an EMBL/GenBank/DDBJ whole genome shotgun (WGS) entry which is preliminary data.</text>
</comment>
<gene>
    <name evidence="2" type="ORF">B9Q03_09795</name>
</gene>
<organism evidence="2 3">
    <name type="scientific">Candidatus Marsarchaeota G2 archaeon OSP_D</name>
    <dbReference type="NCBI Taxonomy" id="1978157"/>
    <lineage>
        <taxon>Archaea</taxon>
        <taxon>Candidatus Marsarchaeota</taxon>
        <taxon>Candidatus Marsarchaeota group 2</taxon>
    </lineage>
</organism>
<proteinExistence type="predicted"/>
<dbReference type="EMBL" id="NEXE01000137">
    <property type="protein sequence ID" value="PSN87968.1"/>
    <property type="molecule type" value="Genomic_DNA"/>
</dbReference>
<evidence type="ECO:0000313" key="3">
    <source>
        <dbReference type="Proteomes" id="UP000240322"/>
    </source>
</evidence>
<evidence type="ECO:0000259" key="1">
    <source>
        <dbReference type="Pfam" id="PF13643"/>
    </source>
</evidence>
<dbReference type="InterPro" id="IPR025285">
    <property type="entry name" value="DUF4145"/>
</dbReference>